<evidence type="ECO:0000313" key="3">
    <source>
        <dbReference type="Proteomes" id="UP000233551"/>
    </source>
</evidence>
<protein>
    <submittedName>
        <fullName evidence="2">Uncharacterized protein</fullName>
    </submittedName>
</protein>
<sequence length="133" mass="14425">MRGRGHQSMTPTLPPSDPNSRIDPGLRVGVPNRFAGWGHQSTIPTPPPRLSASFVGTDNLGRGVGVVDWRPPTFKLIGDSESEFPINSRAEAANRRPRPLHQGRWRPPWLTVASVKGLGSSICCPSLANQSEL</sequence>
<evidence type="ECO:0000256" key="1">
    <source>
        <dbReference type="SAM" id="MobiDB-lite"/>
    </source>
</evidence>
<name>A0A2I0IJD0_PUNGR</name>
<feature type="region of interest" description="Disordered" evidence="1">
    <location>
        <begin position="1"/>
        <end position="50"/>
    </location>
</feature>
<accession>A0A2I0IJD0</accession>
<keyword evidence="3" id="KW-1185">Reference proteome</keyword>
<dbReference type="EMBL" id="PGOL01002951">
    <property type="protein sequence ID" value="PKI44082.1"/>
    <property type="molecule type" value="Genomic_DNA"/>
</dbReference>
<dbReference type="Proteomes" id="UP000233551">
    <property type="component" value="Unassembled WGS sequence"/>
</dbReference>
<dbReference type="AlphaFoldDB" id="A0A2I0IJD0"/>
<evidence type="ECO:0000313" key="2">
    <source>
        <dbReference type="EMBL" id="PKI44082.1"/>
    </source>
</evidence>
<reference evidence="2 3" key="1">
    <citation type="submission" date="2017-11" db="EMBL/GenBank/DDBJ databases">
        <title>De-novo sequencing of pomegranate (Punica granatum L.) genome.</title>
        <authorList>
            <person name="Akparov Z."/>
            <person name="Amiraslanov A."/>
            <person name="Hajiyeva S."/>
            <person name="Abbasov M."/>
            <person name="Kaur K."/>
            <person name="Hamwieh A."/>
            <person name="Solovyev V."/>
            <person name="Salamov A."/>
            <person name="Braich B."/>
            <person name="Kosarev P."/>
            <person name="Mahmoud A."/>
            <person name="Hajiyev E."/>
            <person name="Babayeva S."/>
            <person name="Izzatullayeva V."/>
            <person name="Mammadov A."/>
            <person name="Mammadov A."/>
            <person name="Sharifova S."/>
            <person name="Ojaghi J."/>
            <person name="Eynullazada K."/>
            <person name="Bayramov B."/>
            <person name="Abdulazimova A."/>
            <person name="Shahmuradov I."/>
        </authorList>
    </citation>
    <scope>NUCLEOTIDE SEQUENCE [LARGE SCALE GENOMIC DNA]</scope>
    <source>
        <strain evidence="3">cv. AG2017</strain>
        <tissue evidence="2">Leaf</tissue>
    </source>
</reference>
<organism evidence="2 3">
    <name type="scientific">Punica granatum</name>
    <name type="common">Pomegranate</name>
    <dbReference type="NCBI Taxonomy" id="22663"/>
    <lineage>
        <taxon>Eukaryota</taxon>
        <taxon>Viridiplantae</taxon>
        <taxon>Streptophyta</taxon>
        <taxon>Embryophyta</taxon>
        <taxon>Tracheophyta</taxon>
        <taxon>Spermatophyta</taxon>
        <taxon>Magnoliopsida</taxon>
        <taxon>eudicotyledons</taxon>
        <taxon>Gunneridae</taxon>
        <taxon>Pentapetalae</taxon>
        <taxon>rosids</taxon>
        <taxon>malvids</taxon>
        <taxon>Myrtales</taxon>
        <taxon>Lythraceae</taxon>
        <taxon>Punica</taxon>
    </lineage>
</organism>
<proteinExistence type="predicted"/>
<comment type="caution">
    <text evidence="2">The sequence shown here is derived from an EMBL/GenBank/DDBJ whole genome shotgun (WGS) entry which is preliminary data.</text>
</comment>
<gene>
    <name evidence="2" type="ORF">CRG98_035544</name>
</gene>